<dbReference type="eggNOG" id="COG2919">
    <property type="taxonomic scope" value="Bacteria"/>
</dbReference>
<sequence>MSSIHKSRLRGFLGSLLALLVIAYFGYHGIQGDRGVLSLARLTKEIEEARHLLDLRRAEEAALQASVTRLSPESVDRDLLDERARIMLNRIRPDEVIIQIDGEPVSR</sequence>
<feature type="transmembrane region" description="Helical" evidence="1">
    <location>
        <begin position="12"/>
        <end position="30"/>
    </location>
</feature>
<dbReference type="PhylomeDB" id="Q2RT63"/>
<dbReference type="AlphaFoldDB" id="Q2RT63"/>
<keyword evidence="1" id="KW-0812">Transmembrane</keyword>
<dbReference type="KEGG" id="rru:Rru_A1882"/>
<dbReference type="InterPro" id="IPR007060">
    <property type="entry name" value="FtsL/DivIC"/>
</dbReference>
<evidence type="ECO:0000313" key="2">
    <source>
        <dbReference type="EMBL" id="ABC22682.1"/>
    </source>
</evidence>
<dbReference type="STRING" id="269796.Rru_A1882"/>
<protein>
    <submittedName>
        <fullName evidence="2">Septum formation initiator</fullName>
    </submittedName>
</protein>
<name>Q2RT63_RHORT</name>
<dbReference type="HOGENOM" id="CLU_159931_2_1_5"/>
<dbReference type="EMBL" id="CP000230">
    <property type="protein sequence ID" value="ABC22682.1"/>
    <property type="molecule type" value="Genomic_DNA"/>
</dbReference>
<keyword evidence="1" id="KW-0472">Membrane</keyword>
<keyword evidence="1" id="KW-1133">Transmembrane helix</keyword>
<reference evidence="2 3" key="1">
    <citation type="journal article" date="2011" name="Stand. Genomic Sci.">
        <title>Complete genome sequence of Rhodospirillum rubrum type strain (S1).</title>
        <authorList>
            <person name="Munk A.C."/>
            <person name="Copeland A."/>
            <person name="Lucas S."/>
            <person name="Lapidus A."/>
            <person name="Del Rio T.G."/>
            <person name="Barry K."/>
            <person name="Detter J.C."/>
            <person name="Hammon N."/>
            <person name="Israni S."/>
            <person name="Pitluck S."/>
            <person name="Brettin T."/>
            <person name="Bruce D."/>
            <person name="Han C."/>
            <person name="Tapia R."/>
            <person name="Gilna P."/>
            <person name="Schmutz J."/>
            <person name="Larimer F."/>
            <person name="Land M."/>
            <person name="Kyrpides N.C."/>
            <person name="Mavromatis K."/>
            <person name="Richardson P."/>
            <person name="Rohde M."/>
            <person name="Goker M."/>
            <person name="Klenk H.P."/>
            <person name="Zhang Y."/>
            <person name="Roberts G.P."/>
            <person name="Reslewic S."/>
            <person name="Schwartz D.C."/>
        </authorList>
    </citation>
    <scope>NUCLEOTIDE SEQUENCE [LARGE SCALE GENOMIC DNA]</scope>
    <source>
        <strain evidence="3">ATCC 11170 / ATH 1.1.1 / DSM 467 / LMG 4362 / NCIMB 8255 / S1</strain>
    </source>
</reference>
<dbReference type="PATRIC" id="fig|269796.9.peg.1961"/>
<organism evidence="2 3">
    <name type="scientific">Rhodospirillum rubrum (strain ATCC 11170 / ATH 1.1.1 / DSM 467 / LMG 4362 / NCIMB 8255 / S1)</name>
    <dbReference type="NCBI Taxonomy" id="269796"/>
    <lineage>
        <taxon>Bacteria</taxon>
        <taxon>Pseudomonadati</taxon>
        <taxon>Pseudomonadota</taxon>
        <taxon>Alphaproteobacteria</taxon>
        <taxon>Rhodospirillales</taxon>
        <taxon>Rhodospirillaceae</taxon>
        <taxon>Rhodospirillum</taxon>
    </lineage>
</organism>
<dbReference type="Proteomes" id="UP000001929">
    <property type="component" value="Chromosome"/>
</dbReference>
<proteinExistence type="predicted"/>
<gene>
    <name evidence="2" type="ordered locus">Rru_A1882</name>
</gene>
<keyword evidence="3" id="KW-1185">Reference proteome</keyword>
<dbReference type="EnsemblBacteria" id="ABC22682">
    <property type="protein sequence ID" value="ABC22682"/>
    <property type="gene ID" value="Rru_A1882"/>
</dbReference>
<evidence type="ECO:0000256" key="1">
    <source>
        <dbReference type="SAM" id="Phobius"/>
    </source>
</evidence>
<evidence type="ECO:0000313" key="3">
    <source>
        <dbReference type="Proteomes" id="UP000001929"/>
    </source>
</evidence>
<dbReference type="Pfam" id="PF04977">
    <property type="entry name" value="DivIC"/>
    <property type="match status" value="1"/>
</dbReference>
<accession>Q2RT63</accession>